<sequence>MFLFLSWSCIGQNISRDKLAIDGTVNNHLFFKKGKYNLNKITKEKLECFLTHITNKDVKTEKINFIVHRHSSKEKRTKVYSKAKDEVLKYLFSKDISLLDIEHKSFYGRKSKRKNEKNWYFEIQLYYRVKDKNGEMVNAMYDFNKCKEFKLYED</sequence>
<accession>A0A2K9PSP2</accession>
<dbReference type="KEGG" id="fek:C1H87_15810"/>
<proteinExistence type="predicted"/>
<protein>
    <submittedName>
        <fullName evidence="1">Uncharacterized protein</fullName>
    </submittedName>
</protein>
<name>A0A2K9PSP2_9FLAO</name>
<gene>
    <name evidence="1" type="ORF">C1H87_15810</name>
</gene>
<dbReference type="AlphaFoldDB" id="A0A2K9PSP2"/>
<organism evidence="1 2">
    <name type="scientific">Flavivirga eckloniae</name>
    <dbReference type="NCBI Taxonomy" id="1803846"/>
    <lineage>
        <taxon>Bacteria</taxon>
        <taxon>Pseudomonadati</taxon>
        <taxon>Bacteroidota</taxon>
        <taxon>Flavobacteriia</taxon>
        <taxon>Flavobacteriales</taxon>
        <taxon>Flavobacteriaceae</taxon>
        <taxon>Flavivirga</taxon>
    </lineage>
</organism>
<evidence type="ECO:0000313" key="1">
    <source>
        <dbReference type="EMBL" id="AUP80093.1"/>
    </source>
</evidence>
<evidence type="ECO:0000313" key="2">
    <source>
        <dbReference type="Proteomes" id="UP000235826"/>
    </source>
</evidence>
<keyword evidence="2" id="KW-1185">Reference proteome</keyword>
<dbReference type="Proteomes" id="UP000235826">
    <property type="component" value="Chromosome"/>
</dbReference>
<reference evidence="1 2" key="1">
    <citation type="submission" date="2018-01" db="EMBL/GenBank/DDBJ databases">
        <title>Complete genome sequence of Flavivirga eckloniae ECD14 isolated from seaweed Ecklonia cava.</title>
        <authorList>
            <person name="Lee J.H."/>
            <person name="Baik K.S."/>
            <person name="Seong C.N."/>
        </authorList>
    </citation>
    <scope>NUCLEOTIDE SEQUENCE [LARGE SCALE GENOMIC DNA]</scope>
    <source>
        <strain evidence="1 2">ECD14</strain>
    </source>
</reference>
<dbReference type="EMBL" id="CP025791">
    <property type="protein sequence ID" value="AUP80093.1"/>
    <property type="molecule type" value="Genomic_DNA"/>
</dbReference>